<accession>A0A1V6RI62</accession>
<keyword evidence="3" id="KW-1185">Reference proteome</keyword>
<dbReference type="STRING" id="60172.A0A1V6RI62"/>
<organism evidence="2 3">
    <name type="scientific">Penicillium solitum</name>
    <dbReference type="NCBI Taxonomy" id="60172"/>
    <lineage>
        <taxon>Eukaryota</taxon>
        <taxon>Fungi</taxon>
        <taxon>Dikarya</taxon>
        <taxon>Ascomycota</taxon>
        <taxon>Pezizomycotina</taxon>
        <taxon>Eurotiomycetes</taxon>
        <taxon>Eurotiomycetidae</taxon>
        <taxon>Eurotiales</taxon>
        <taxon>Aspergillaceae</taxon>
        <taxon>Penicillium</taxon>
    </lineage>
</organism>
<reference evidence="3" key="1">
    <citation type="journal article" date="2017" name="Nat. Microbiol.">
        <title>Global analysis of biosynthetic gene clusters reveals vast potential of secondary metabolite production in Penicillium species.</title>
        <authorList>
            <person name="Nielsen J.C."/>
            <person name="Grijseels S."/>
            <person name="Prigent S."/>
            <person name="Ji B."/>
            <person name="Dainat J."/>
            <person name="Nielsen K.F."/>
            <person name="Frisvad J.C."/>
            <person name="Workman M."/>
            <person name="Nielsen J."/>
        </authorList>
    </citation>
    <scope>NUCLEOTIDE SEQUENCE [LARGE SCALE GENOMIC DNA]</scope>
    <source>
        <strain evidence="3">IBT 29525</strain>
    </source>
</reference>
<dbReference type="SUPFAM" id="SSF54695">
    <property type="entry name" value="POZ domain"/>
    <property type="match status" value="1"/>
</dbReference>
<dbReference type="Gene3D" id="3.30.710.10">
    <property type="entry name" value="Potassium Channel Kv1.1, Chain A"/>
    <property type="match status" value="1"/>
</dbReference>
<gene>
    <name evidence="2" type="ORF">PENSOL_c005G05157</name>
</gene>
<dbReference type="Pfam" id="PF00651">
    <property type="entry name" value="BTB"/>
    <property type="match status" value="1"/>
</dbReference>
<comment type="caution">
    <text evidence="2">The sequence shown here is derived from an EMBL/GenBank/DDBJ whole genome shotgun (WGS) entry which is preliminary data.</text>
</comment>
<feature type="domain" description="BTB" evidence="1">
    <location>
        <begin position="9"/>
        <end position="88"/>
    </location>
</feature>
<protein>
    <recommendedName>
        <fullName evidence="1">BTB domain-containing protein</fullName>
    </recommendedName>
</protein>
<dbReference type="InterPro" id="IPR011333">
    <property type="entry name" value="SKP1/BTB/POZ_sf"/>
</dbReference>
<dbReference type="PROSITE" id="PS50097">
    <property type="entry name" value="BTB"/>
    <property type="match status" value="1"/>
</dbReference>
<evidence type="ECO:0000259" key="1">
    <source>
        <dbReference type="PROSITE" id="PS50097"/>
    </source>
</evidence>
<evidence type="ECO:0000313" key="3">
    <source>
        <dbReference type="Proteomes" id="UP000191612"/>
    </source>
</evidence>
<proteinExistence type="predicted"/>
<dbReference type="EMBL" id="MDYO01000005">
    <property type="protein sequence ID" value="OQE01093.1"/>
    <property type="molecule type" value="Genomic_DNA"/>
</dbReference>
<dbReference type="InterPro" id="IPR000210">
    <property type="entry name" value="BTB/POZ_dom"/>
</dbReference>
<dbReference type="AlphaFoldDB" id="A0A1V6RI62"/>
<dbReference type="Proteomes" id="UP000191612">
    <property type="component" value="Unassembled WGS sequence"/>
</dbReference>
<evidence type="ECO:0000313" key="2">
    <source>
        <dbReference type="EMBL" id="OQE01093.1"/>
    </source>
</evidence>
<dbReference type="CDD" id="cd18186">
    <property type="entry name" value="BTB_POZ_ZBTB_KLHL-like"/>
    <property type="match status" value="1"/>
</dbReference>
<name>A0A1V6RI62_9EURO</name>
<sequence>MGFLFATPSDVTLIVIEEPSENDENKKKTALFHVDRSKLIASSPYFERMFSSRWEGSGSRNLTLRGDTIKSMEVMLGEIHGVDTNLETVSVADVWYTIKACNKYQLDPKKDLMDWFAQWIKWIDQEKPAIWKDWAFNRQLLFPCYFFDHAKAFQHVSKRLVYNTPGHITEMAPTDSPSFKPMHMPPIVMR</sequence>